<name>A0ACB7XQA3_9ERIC</name>
<dbReference type="Proteomes" id="UP000828048">
    <property type="component" value="Chromosome 1"/>
</dbReference>
<accession>A0ACB7XQA3</accession>
<proteinExistence type="predicted"/>
<dbReference type="EMBL" id="CM037151">
    <property type="protein sequence ID" value="KAH7843136.1"/>
    <property type="molecule type" value="Genomic_DNA"/>
</dbReference>
<keyword evidence="2" id="KW-1185">Reference proteome</keyword>
<evidence type="ECO:0000313" key="2">
    <source>
        <dbReference type="Proteomes" id="UP000828048"/>
    </source>
</evidence>
<organism evidence="1 2">
    <name type="scientific">Vaccinium darrowii</name>
    <dbReference type="NCBI Taxonomy" id="229202"/>
    <lineage>
        <taxon>Eukaryota</taxon>
        <taxon>Viridiplantae</taxon>
        <taxon>Streptophyta</taxon>
        <taxon>Embryophyta</taxon>
        <taxon>Tracheophyta</taxon>
        <taxon>Spermatophyta</taxon>
        <taxon>Magnoliopsida</taxon>
        <taxon>eudicotyledons</taxon>
        <taxon>Gunneridae</taxon>
        <taxon>Pentapetalae</taxon>
        <taxon>asterids</taxon>
        <taxon>Ericales</taxon>
        <taxon>Ericaceae</taxon>
        <taxon>Vaccinioideae</taxon>
        <taxon>Vaccinieae</taxon>
        <taxon>Vaccinium</taxon>
    </lineage>
</organism>
<evidence type="ECO:0000313" key="1">
    <source>
        <dbReference type="EMBL" id="KAH7843136.1"/>
    </source>
</evidence>
<comment type="caution">
    <text evidence="1">The sequence shown here is derived from an EMBL/GenBank/DDBJ whole genome shotgun (WGS) entry which is preliminary data.</text>
</comment>
<gene>
    <name evidence="1" type="ORF">Vadar_013046</name>
</gene>
<reference evidence="1 2" key="1">
    <citation type="journal article" date="2021" name="Hortic Res">
        <title>High-quality reference genome and annotation aids understanding of berry development for evergreen blueberry (Vaccinium darrowii).</title>
        <authorList>
            <person name="Yu J."/>
            <person name="Hulse-Kemp A.M."/>
            <person name="Babiker E."/>
            <person name="Staton M."/>
        </authorList>
    </citation>
    <scope>NUCLEOTIDE SEQUENCE [LARGE SCALE GENOMIC DNA]</scope>
    <source>
        <strain evidence="2">cv. NJ 8807/NJ 8810</strain>
        <tissue evidence="1">Young leaf</tissue>
    </source>
</reference>
<protein>
    <submittedName>
        <fullName evidence="1">Uncharacterized protein</fullName>
    </submittedName>
</protein>
<sequence length="294" mass="31733">MSNGNTPGTDLQSELLFELEMDEEGILGSQDYLSELPDGCLVGIFESLCSDDRKNASLVDKRMLKVEGQSHGRLTINATESDRLRSLFSRFDGVEVLVLKCDRPSAGIDVDDALFVTGKYCAYTLKELRLIGVIASRTGLEYVGANCAKLEALALCRCETIRDGEIRCIASEFAALKELWIEECPVTDEGIKAFGWGCPNLVEIKVNKCRGVTSDVLDWLGEARASLLVNFDVSEIVADDDDVLELDGDGGSGGGGGVDIPVLPVVSRRVSDGWPPIFRSRCGNFGGRGLARGA</sequence>